<evidence type="ECO:0000256" key="2">
    <source>
        <dbReference type="ARBA" id="ARBA00022692"/>
    </source>
</evidence>
<dbReference type="OrthoDB" id="6197550at2"/>
<dbReference type="Proteomes" id="UP000292039">
    <property type="component" value="Unassembled WGS sequence"/>
</dbReference>
<evidence type="ECO:0000313" key="8">
    <source>
        <dbReference type="Proteomes" id="UP000078084"/>
    </source>
</evidence>
<keyword evidence="3 5" id="KW-1133">Transmembrane helix</keyword>
<dbReference type="AlphaFoldDB" id="A0A171KPD5"/>
<dbReference type="EMBL" id="LBNE01000012">
    <property type="protein sequence ID" value="KKO70752.1"/>
    <property type="molecule type" value="Genomic_DNA"/>
</dbReference>
<feature type="transmembrane region" description="Helical" evidence="5">
    <location>
        <begin position="77"/>
        <end position="95"/>
    </location>
</feature>
<dbReference type="RefSeq" id="WP_068373938.1">
    <property type="nucleotide sequence ID" value="NZ_CBCSEB010000006.1"/>
</dbReference>
<evidence type="ECO:0000256" key="1">
    <source>
        <dbReference type="ARBA" id="ARBA00004141"/>
    </source>
</evidence>
<feature type="transmembrane region" description="Helical" evidence="5">
    <location>
        <begin position="12"/>
        <end position="32"/>
    </location>
</feature>
<evidence type="ECO:0000256" key="3">
    <source>
        <dbReference type="ARBA" id="ARBA00022989"/>
    </source>
</evidence>
<feature type="transmembrane region" description="Helical" evidence="5">
    <location>
        <begin position="231"/>
        <end position="249"/>
    </location>
</feature>
<dbReference type="Pfam" id="PF01925">
    <property type="entry name" value="TauE"/>
    <property type="match status" value="1"/>
</dbReference>
<evidence type="ECO:0000256" key="4">
    <source>
        <dbReference type="ARBA" id="ARBA00023136"/>
    </source>
</evidence>
<keyword evidence="8" id="KW-1185">Reference proteome</keyword>
<feature type="transmembrane region" description="Helical" evidence="5">
    <location>
        <begin position="134"/>
        <end position="165"/>
    </location>
</feature>
<protein>
    <recommendedName>
        <fullName evidence="5">Probable membrane transporter protein</fullName>
    </recommendedName>
</protein>
<accession>A0A171KPD5</accession>
<name>A0A171KPD5_9BURK</name>
<comment type="subcellular location">
    <subcellularLocation>
        <location evidence="5">Cell membrane</location>
        <topology evidence="5">Multi-pass membrane protein</topology>
    </subcellularLocation>
    <subcellularLocation>
        <location evidence="1">Membrane</location>
        <topology evidence="1">Multi-pass membrane protein</topology>
    </subcellularLocation>
</comment>
<dbReference type="EMBL" id="SGWZ01000003">
    <property type="protein sequence ID" value="RZS69457.1"/>
    <property type="molecule type" value="Genomic_DNA"/>
</dbReference>
<dbReference type="InterPro" id="IPR002781">
    <property type="entry name" value="TM_pro_TauE-like"/>
</dbReference>
<dbReference type="PATRIC" id="fig|206506.3.peg.3139"/>
<keyword evidence="2 5" id="KW-0812">Transmembrane</keyword>
<organism evidence="6 8">
    <name type="scientific">Kerstersia gyiorum</name>
    <dbReference type="NCBI Taxonomy" id="206506"/>
    <lineage>
        <taxon>Bacteria</taxon>
        <taxon>Pseudomonadati</taxon>
        <taxon>Pseudomonadota</taxon>
        <taxon>Betaproteobacteria</taxon>
        <taxon>Burkholderiales</taxon>
        <taxon>Alcaligenaceae</taxon>
        <taxon>Kerstersia</taxon>
    </lineage>
</organism>
<feature type="transmembrane region" description="Helical" evidence="5">
    <location>
        <begin position="186"/>
        <end position="211"/>
    </location>
</feature>
<sequence length="251" mass="26384">MFEFITLPPEVTHAFAIVLVIASFFTSALTSAMGLGGGVAMLAIMAAGLPVSSVLPAHGIVQMGSNLGRTVIQRQYVIWPLVLWFSIGSVIGIALGSPVAAYIPERGAKLLLAVFILWAVFGKKPPPSPPGKPYLIAGGALTSFATMIVGATGPLVAALLAAIGLTKQRLVATHATCLSIQHGLKILAFGVLGFAYAQWAFLLACMIASGVLGTYAGTRLLDNMPERYFRLGFRITMALLCAQMLWQALAP</sequence>
<dbReference type="PANTHER" id="PTHR43701:SF2">
    <property type="entry name" value="MEMBRANE TRANSPORTER PROTEIN YJNA-RELATED"/>
    <property type="match status" value="1"/>
</dbReference>
<dbReference type="GO" id="GO:0005886">
    <property type="term" value="C:plasma membrane"/>
    <property type="evidence" value="ECO:0007669"/>
    <property type="project" value="UniProtKB-SubCell"/>
</dbReference>
<reference evidence="7 9" key="2">
    <citation type="submission" date="2019-02" db="EMBL/GenBank/DDBJ databases">
        <title>Genomic Encyclopedia of Type Strains, Phase IV (KMG-IV): sequencing the most valuable type-strain genomes for metagenomic binning, comparative biology and taxonomic classification.</title>
        <authorList>
            <person name="Goeker M."/>
        </authorList>
    </citation>
    <scope>NUCLEOTIDE SEQUENCE [LARGE SCALE GENOMIC DNA]</scope>
    <source>
        <strain evidence="7 9">DSM 16618</strain>
    </source>
</reference>
<dbReference type="InterPro" id="IPR051598">
    <property type="entry name" value="TSUP/Inactive_protease-like"/>
</dbReference>
<comment type="caution">
    <text evidence="6">The sequence shown here is derived from an EMBL/GenBank/DDBJ whole genome shotgun (WGS) entry which is preliminary data.</text>
</comment>
<gene>
    <name evidence="6" type="ORF">AAV32_14730</name>
    <name evidence="7" type="ORF">EV679_2052</name>
</gene>
<dbReference type="Proteomes" id="UP000078084">
    <property type="component" value="Unassembled WGS sequence"/>
</dbReference>
<comment type="similarity">
    <text evidence="5">Belongs to the 4-toluene sulfonate uptake permease (TSUP) (TC 2.A.102) family.</text>
</comment>
<dbReference type="STRING" id="206506.AAV32_14730"/>
<dbReference type="GeneID" id="99725862"/>
<keyword evidence="4 5" id="KW-0472">Membrane</keyword>
<dbReference type="PANTHER" id="PTHR43701">
    <property type="entry name" value="MEMBRANE TRANSPORTER PROTEIN MJ0441-RELATED"/>
    <property type="match status" value="1"/>
</dbReference>
<evidence type="ECO:0000313" key="7">
    <source>
        <dbReference type="EMBL" id="RZS69457.1"/>
    </source>
</evidence>
<evidence type="ECO:0000256" key="5">
    <source>
        <dbReference type="RuleBase" id="RU363041"/>
    </source>
</evidence>
<feature type="transmembrane region" description="Helical" evidence="5">
    <location>
        <begin position="39"/>
        <end position="57"/>
    </location>
</feature>
<reference evidence="6 8" key="1">
    <citation type="submission" date="2015-04" db="EMBL/GenBank/DDBJ databases">
        <title>Genome sequence of Kerstersia gyiorum CG1.</title>
        <authorList>
            <person name="Greninger A.L."/>
            <person name="Kozyreva V."/>
            <person name="Chaturvedi V."/>
        </authorList>
    </citation>
    <scope>NUCLEOTIDE SEQUENCE [LARGE SCALE GENOMIC DNA]</scope>
    <source>
        <strain evidence="6 8">CG1</strain>
    </source>
</reference>
<proteinExistence type="inferred from homology"/>
<evidence type="ECO:0000313" key="6">
    <source>
        <dbReference type="EMBL" id="KKO70752.1"/>
    </source>
</evidence>
<keyword evidence="5" id="KW-1003">Cell membrane</keyword>
<evidence type="ECO:0000313" key="9">
    <source>
        <dbReference type="Proteomes" id="UP000292039"/>
    </source>
</evidence>